<dbReference type="AlphaFoldDB" id="A0A316YMR7"/>
<reference evidence="3 4" key="1">
    <citation type="journal article" date="2018" name="Mol. Biol. Evol.">
        <title>Broad Genomic Sampling Reveals a Smut Pathogenic Ancestry of the Fungal Clade Ustilaginomycotina.</title>
        <authorList>
            <person name="Kijpornyongpan T."/>
            <person name="Mondo S.J."/>
            <person name="Barry K."/>
            <person name="Sandor L."/>
            <person name="Lee J."/>
            <person name="Lipzen A."/>
            <person name="Pangilinan J."/>
            <person name="LaButti K."/>
            <person name="Hainaut M."/>
            <person name="Henrissat B."/>
            <person name="Grigoriev I.V."/>
            <person name="Spatafora J.W."/>
            <person name="Aime M.C."/>
        </authorList>
    </citation>
    <scope>NUCLEOTIDE SEQUENCE [LARGE SCALE GENOMIC DNA]</scope>
    <source>
        <strain evidence="3 4">MCA 4198</strain>
    </source>
</reference>
<dbReference type="PANTHER" id="PTHR22946">
    <property type="entry name" value="DIENELACTONE HYDROLASE DOMAIN-CONTAINING PROTEIN-RELATED"/>
    <property type="match status" value="1"/>
</dbReference>
<evidence type="ECO:0000256" key="1">
    <source>
        <dbReference type="ARBA" id="ARBA00022801"/>
    </source>
</evidence>
<dbReference type="GO" id="GO:0016788">
    <property type="term" value="F:hydrolase activity, acting on ester bonds"/>
    <property type="evidence" value="ECO:0007669"/>
    <property type="project" value="UniProtKB-ARBA"/>
</dbReference>
<gene>
    <name evidence="3" type="ORF">FA10DRAFT_285673</name>
</gene>
<keyword evidence="4" id="KW-1185">Reference proteome</keyword>
<evidence type="ECO:0000259" key="2">
    <source>
        <dbReference type="Pfam" id="PF12146"/>
    </source>
</evidence>
<dbReference type="InterPro" id="IPR050261">
    <property type="entry name" value="FrsA_esterase"/>
</dbReference>
<feature type="domain" description="Serine aminopeptidase S33" evidence="2">
    <location>
        <begin position="25"/>
        <end position="140"/>
    </location>
</feature>
<dbReference type="InParanoid" id="A0A316YMR7"/>
<dbReference type="Proteomes" id="UP000245768">
    <property type="component" value="Unassembled WGS sequence"/>
</dbReference>
<dbReference type="STRING" id="215250.A0A316YMR7"/>
<evidence type="ECO:0000313" key="4">
    <source>
        <dbReference type="Proteomes" id="UP000245768"/>
    </source>
</evidence>
<protein>
    <submittedName>
        <fullName evidence="3">Peptidase S15</fullName>
    </submittedName>
</protein>
<dbReference type="RefSeq" id="XP_025377156.1">
    <property type="nucleotide sequence ID" value="XM_025524016.1"/>
</dbReference>
<dbReference type="InterPro" id="IPR022742">
    <property type="entry name" value="Hydrolase_4"/>
</dbReference>
<organism evidence="3 4">
    <name type="scientific">Acaromyces ingoldii</name>
    <dbReference type="NCBI Taxonomy" id="215250"/>
    <lineage>
        <taxon>Eukaryota</taxon>
        <taxon>Fungi</taxon>
        <taxon>Dikarya</taxon>
        <taxon>Basidiomycota</taxon>
        <taxon>Ustilaginomycotina</taxon>
        <taxon>Exobasidiomycetes</taxon>
        <taxon>Exobasidiales</taxon>
        <taxon>Cryptobasidiaceae</taxon>
        <taxon>Acaromyces</taxon>
    </lineage>
</organism>
<dbReference type="Pfam" id="PF12146">
    <property type="entry name" value="Hydrolase_4"/>
    <property type="match status" value="1"/>
</dbReference>
<dbReference type="SUPFAM" id="SSF53474">
    <property type="entry name" value="alpha/beta-Hydrolases"/>
    <property type="match status" value="1"/>
</dbReference>
<evidence type="ECO:0000313" key="3">
    <source>
        <dbReference type="EMBL" id="PWN89958.1"/>
    </source>
</evidence>
<dbReference type="OrthoDB" id="2498029at2759"/>
<proteinExistence type="predicted"/>
<accession>A0A316YMR7</accession>
<sequence>MRYDITIPSHGETLAAWVYPGSTKPGPCIILAHGLGAVREMRLDAFAERFQQEGYTCLVFDYRCSGSSSGKPRGLVDFARQQEDWDAVLDHVKSPSMADVIDPTKLAIFGTSFGGGHVIQVAARHPELKAVISQCPFTSGLSSSFTTGVWPLPKLLWLSLRDALFGTDDAPVRVPLVGKPGDAALMNAPDVEPGYKALIPPGLTFLEEIPARFILKLPLLRPGSYASSVSSPILFAICGRDSVAPPGPSLSYAKSAKKGVVKHYDDMGHFDIYTGKDFDRATKDYVAFLAENLPVPKAKL</sequence>
<dbReference type="EMBL" id="KZ819636">
    <property type="protein sequence ID" value="PWN89958.1"/>
    <property type="molecule type" value="Genomic_DNA"/>
</dbReference>
<dbReference type="Gene3D" id="3.40.50.1820">
    <property type="entry name" value="alpha/beta hydrolase"/>
    <property type="match status" value="1"/>
</dbReference>
<keyword evidence="1" id="KW-0378">Hydrolase</keyword>
<dbReference type="GeneID" id="37045932"/>
<dbReference type="InterPro" id="IPR029058">
    <property type="entry name" value="AB_hydrolase_fold"/>
</dbReference>
<dbReference type="PANTHER" id="PTHR22946:SF9">
    <property type="entry name" value="POLYKETIDE TRANSFERASE AF380"/>
    <property type="match status" value="1"/>
</dbReference>
<name>A0A316YMR7_9BASI</name>